<dbReference type="Proteomes" id="UP001596175">
    <property type="component" value="Unassembled WGS sequence"/>
</dbReference>
<dbReference type="EMBL" id="JBHSKG010000011">
    <property type="protein sequence ID" value="MFC5140613.1"/>
    <property type="molecule type" value="Genomic_DNA"/>
</dbReference>
<protein>
    <recommendedName>
        <fullName evidence="3">Acyl-CoA dehydrogenase</fullName>
    </recommendedName>
</protein>
<dbReference type="InterPro" id="IPR046373">
    <property type="entry name" value="Acyl-CoA_Oxase/DH_mid-dom_sf"/>
</dbReference>
<dbReference type="Gene3D" id="2.40.110.10">
    <property type="entry name" value="Butyryl-CoA Dehydrogenase, subunit A, domain 2"/>
    <property type="match status" value="1"/>
</dbReference>
<gene>
    <name evidence="1" type="ORF">ACFPK1_20415</name>
</gene>
<evidence type="ECO:0000313" key="1">
    <source>
        <dbReference type="EMBL" id="MFC5140613.1"/>
    </source>
</evidence>
<organism evidence="1 2">
    <name type="scientific">Actinomycetospora rhizophila</name>
    <dbReference type="NCBI Taxonomy" id="1416876"/>
    <lineage>
        <taxon>Bacteria</taxon>
        <taxon>Bacillati</taxon>
        <taxon>Actinomycetota</taxon>
        <taxon>Actinomycetes</taxon>
        <taxon>Pseudonocardiales</taxon>
        <taxon>Pseudonocardiaceae</taxon>
        <taxon>Actinomycetospora</taxon>
    </lineage>
</organism>
<accession>A0ABV9ZGE7</accession>
<evidence type="ECO:0008006" key="3">
    <source>
        <dbReference type="Google" id="ProtNLM"/>
    </source>
</evidence>
<dbReference type="RefSeq" id="WP_378022774.1">
    <property type="nucleotide sequence ID" value="NZ_JBHSKG010000011.1"/>
</dbReference>
<keyword evidence="2" id="KW-1185">Reference proteome</keyword>
<proteinExistence type="predicted"/>
<sequence>MEIDVLLERVEQRAPALDRGDDDVRPALRELATLDLLALGTGPERAGELPDVVSLVEELGARCLATAFSVWAHRMVIDYLAHTRADDLGALARAERFGSTGLAPARRELAGFGPVPLVARRDGAGLRVDGPVSWASNLFPGTLLVVPVRVGDGRAVVAIDVDSPGVTVHPPPHLLAMNATASSSLTLSDVAVAPEHVLTEDLPAFVGACRPRLMLVQSAFLPVQAPTEALLEALRH</sequence>
<name>A0ABV9ZGE7_9PSEU</name>
<evidence type="ECO:0000313" key="2">
    <source>
        <dbReference type="Proteomes" id="UP001596175"/>
    </source>
</evidence>
<comment type="caution">
    <text evidence="1">The sequence shown here is derived from an EMBL/GenBank/DDBJ whole genome shotgun (WGS) entry which is preliminary data.</text>
</comment>
<reference evidence="2" key="1">
    <citation type="journal article" date="2019" name="Int. J. Syst. Evol. Microbiol.">
        <title>The Global Catalogue of Microorganisms (GCM) 10K type strain sequencing project: providing services to taxonomists for standard genome sequencing and annotation.</title>
        <authorList>
            <consortium name="The Broad Institute Genomics Platform"/>
            <consortium name="The Broad Institute Genome Sequencing Center for Infectious Disease"/>
            <person name="Wu L."/>
            <person name="Ma J."/>
        </authorList>
    </citation>
    <scope>NUCLEOTIDE SEQUENCE [LARGE SCALE GENOMIC DNA]</scope>
    <source>
        <strain evidence="2">XZYJ18</strain>
    </source>
</reference>
<dbReference type="InterPro" id="IPR009100">
    <property type="entry name" value="AcylCoA_DH/oxidase_NM_dom_sf"/>
</dbReference>
<dbReference type="SUPFAM" id="SSF56645">
    <property type="entry name" value="Acyl-CoA dehydrogenase NM domain-like"/>
    <property type="match status" value="1"/>
</dbReference>